<dbReference type="PANTHER" id="PTHR37694:SF1">
    <property type="entry name" value="SLR8022 PROTEIN"/>
    <property type="match status" value="1"/>
</dbReference>
<reference evidence="2 3" key="1">
    <citation type="journal article" date="2020" name="Harmful Algae">
        <title>Molecular and morphological characterization of a novel dihydroanatoxin-a producing Microcoleus species (cyanobacteria) from the Russian River, California, USA.</title>
        <authorList>
            <person name="Conklin K.Y."/>
            <person name="Stancheva R."/>
            <person name="Otten T.G."/>
            <person name="Fadness R."/>
            <person name="Boyer G.L."/>
            <person name="Read B."/>
            <person name="Zhang X."/>
            <person name="Sheath R.G."/>
        </authorList>
    </citation>
    <scope>NUCLEOTIDE SEQUENCE [LARGE SCALE GENOMIC DNA]</scope>
    <source>
        <strain evidence="2 3">PTRS2</strain>
    </source>
</reference>
<evidence type="ECO:0000313" key="2">
    <source>
        <dbReference type="EMBL" id="MEK0187188.1"/>
    </source>
</evidence>
<evidence type="ECO:0000313" key="3">
    <source>
        <dbReference type="Proteomes" id="UP001384579"/>
    </source>
</evidence>
<organism evidence="2 3">
    <name type="scientific">Microcoleus anatoxicus PTRS2</name>
    <dbReference type="NCBI Taxonomy" id="2705321"/>
    <lineage>
        <taxon>Bacteria</taxon>
        <taxon>Bacillati</taxon>
        <taxon>Cyanobacteriota</taxon>
        <taxon>Cyanophyceae</taxon>
        <taxon>Oscillatoriophycideae</taxon>
        <taxon>Oscillatoriales</taxon>
        <taxon>Microcoleaceae</taxon>
        <taxon>Microcoleus</taxon>
        <taxon>Microcoleus anatoxicus</taxon>
    </lineage>
</organism>
<proteinExistence type="predicted"/>
<sequence>MTATAAMVSLFADRTCDTQAPYSQKLMNLYPNSEIPDLDNSQDVTIAVLEGLGNLMVGDRTVTLQPGVFVFIPAGIPRTLKAETTLNLLLINCEADPDMSESAWLMNFQF</sequence>
<feature type="domain" description="Cupin type-2" evidence="1">
    <location>
        <begin position="26"/>
        <end position="86"/>
    </location>
</feature>
<dbReference type="EMBL" id="JBBLXS010000316">
    <property type="protein sequence ID" value="MEK0187188.1"/>
    <property type="molecule type" value="Genomic_DNA"/>
</dbReference>
<dbReference type="InterPro" id="IPR014710">
    <property type="entry name" value="RmlC-like_jellyroll"/>
</dbReference>
<keyword evidence="3" id="KW-1185">Reference proteome</keyword>
<dbReference type="SUPFAM" id="SSF51182">
    <property type="entry name" value="RmlC-like cupins"/>
    <property type="match status" value="1"/>
</dbReference>
<accession>A0ABU8YRZ4</accession>
<comment type="caution">
    <text evidence="2">The sequence shown here is derived from an EMBL/GenBank/DDBJ whole genome shotgun (WGS) entry which is preliminary data.</text>
</comment>
<dbReference type="PANTHER" id="PTHR37694">
    <property type="entry name" value="SLR8022 PROTEIN"/>
    <property type="match status" value="1"/>
</dbReference>
<dbReference type="Proteomes" id="UP001384579">
    <property type="component" value="Unassembled WGS sequence"/>
</dbReference>
<gene>
    <name evidence="2" type="ORF">WMG39_20380</name>
</gene>
<protein>
    <submittedName>
        <fullName evidence="2">Cupin domain-containing protein</fullName>
    </submittedName>
</protein>
<dbReference type="InterPro" id="IPR011051">
    <property type="entry name" value="RmlC_Cupin_sf"/>
</dbReference>
<dbReference type="Pfam" id="PF07883">
    <property type="entry name" value="Cupin_2"/>
    <property type="match status" value="1"/>
</dbReference>
<dbReference type="InterPro" id="IPR013096">
    <property type="entry name" value="Cupin_2"/>
</dbReference>
<evidence type="ECO:0000259" key="1">
    <source>
        <dbReference type="Pfam" id="PF07883"/>
    </source>
</evidence>
<name>A0ABU8YRZ4_9CYAN</name>
<dbReference type="Gene3D" id="2.60.120.10">
    <property type="entry name" value="Jelly Rolls"/>
    <property type="match status" value="1"/>
</dbReference>
<dbReference type="RefSeq" id="WP_340541747.1">
    <property type="nucleotide sequence ID" value="NZ_JBBLXS010000316.1"/>
</dbReference>